<comment type="caution">
    <text evidence="2">The sequence shown here is derived from an EMBL/GenBank/DDBJ whole genome shotgun (WGS) entry which is preliminary data.</text>
</comment>
<reference evidence="2 3" key="1">
    <citation type="submission" date="2017-11" db="EMBL/GenBank/DDBJ databases">
        <title>Genomic Encyclopedia of Archaeal and Bacterial Type Strains, Phase II (KMG-II): From Individual Species to Whole Genera.</title>
        <authorList>
            <person name="Goeker M."/>
        </authorList>
    </citation>
    <scope>NUCLEOTIDE SEQUENCE [LARGE SCALE GENOMIC DNA]</scope>
    <source>
        <strain evidence="2 3">DSM 27763</strain>
    </source>
</reference>
<dbReference type="Proteomes" id="UP000230842">
    <property type="component" value="Unassembled WGS sequence"/>
</dbReference>
<keyword evidence="3" id="KW-1185">Reference proteome</keyword>
<name>A0A0B2B2R8_9ACTN</name>
<dbReference type="OrthoDB" id="3748817at2"/>
<keyword evidence="1" id="KW-0732">Signal</keyword>
<dbReference type="RefSeq" id="WP_039368730.1">
    <property type="nucleotide sequence ID" value="NZ_PGEZ01000001.1"/>
</dbReference>
<evidence type="ECO:0000256" key="1">
    <source>
        <dbReference type="SAM" id="SignalP"/>
    </source>
</evidence>
<accession>A0A0B2B2R8</accession>
<evidence type="ECO:0000313" key="3">
    <source>
        <dbReference type="Proteomes" id="UP000230842"/>
    </source>
</evidence>
<gene>
    <name evidence="2" type="ORF">CLV56_0299</name>
</gene>
<evidence type="ECO:0000313" key="2">
    <source>
        <dbReference type="EMBL" id="PJJ56095.1"/>
    </source>
</evidence>
<feature type="signal peptide" evidence="1">
    <location>
        <begin position="1"/>
        <end position="19"/>
    </location>
</feature>
<dbReference type="AlphaFoldDB" id="A0A0B2B2R8"/>
<protein>
    <recommendedName>
        <fullName evidence="4">Mce-associated membrane protein</fullName>
    </recommendedName>
</protein>
<proteinExistence type="predicted"/>
<dbReference type="EMBL" id="PGEZ01000001">
    <property type="protein sequence ID" value="PJJ56095.1"/>
    <property type="molecule type" value="Genomic_DNA"/>
</dbReference>
<feature type="chain" id="PRO_5038674934" description="Mce-associated membrane protein" evidence="1">
    <location>
        <begin position="20"/>
        <end position="145"/>
    </location>
</feature>
<evidence type="ECO:0008006" key="4">
    <source>
        <dbReference type="Google" id="ProtNLM"/>
    </source>
</evidence>
<organism evidence="2 3">
    <name type="scientific">Mumia flava</name>
    <dbReference type="NCBI Taxonomy" id="1348852"/>
    <lineage>
        <taxon>Bacteria</taxon>
        <taxon>Bacillati</taxon>
        <taxon>Actinomycetota</taxon>
        <taxon>Actinomycetes</taxon>
        <taxon>Propionibacteriales</taxon>
        <taxon>Nocardioidaceae</taxon>
        <taxon>Mumia</taxon>
    </lineage>
</organism>
<sequence>MTLIAWLLAVLGILQTADAAPWPERLAELDAARGRAFVQADASLLDRVYVAGSTERRADARLLRRYRDRDLELDQVRLEVRSVVVERRGDRTTVLRVVDRLAPVRVRSPGGRWTTLPADAPTERRVALRRTARGWRIAAIERLAG</sequence>